<dbReference type="InterPro" id="IPR005299">
    <property type="entry name" value="MeTrfase_7"/>
</dbReference>
<keyword evidence="1" id="KW-0479">Metal-binding</keyword>
<dbReference type="SUPFAM" id="SSF53335">
    <property type="entry name" value="S-adenosyl-L-methionine-dependent methyltransferases"/>
    <property type="match status" value="1"/>
</dbReference>
<evidence type="ECO:0000313" key="4">
    <source>
        <dbReference type="Proteomes" id="UP000094626"/>
    </source>
</evidence>
<evidence type="ECO:0000256" key="2">
    <source>
        <dbReference type="ARBA" id="ARBA00022842"/>
    </source>
</evidence>
<accession>A0A1D8AE57</accession>
<name>A0A1D8AE57_9SPHN</name>
<dbReference type="Proteomes" id="UP000094626">
    <property type="component" value="Plasmid pSA2"/>
</dbReference>
<dbReference type="InterPro" id="IPR029063">
    <property type="entry name" value="SAM-dependent_MTases_sf"/>
</dbReference>
<evidence type="ECO:0000313" key="3">
    <source>
        <dbReference type="EMBL" id="AOR80413.1"/>
    </source>
</evidence>
<dbReference type="Gene3D" id="3.40.50.150">
    <property type="entry name" value="Vaccinia Virus protein VP39"/>
    <property type="match status" value="1"/>
</dbReference>
<evidence type="ECO:0000256" key="1">
    <source>
        <dbReference type="ARBA" id="ARBA00022723"/>
    </source>
</evidence>
<dbReference type="EMBL" id="CP017077">
    <property type="protein sequence ID" value="AOR80413.1"/>
    <property type="molecule type" value="Genomic_DNA"/>
</dbReference>
<keyword evidence="4" id="KW-1185">Reference proteome</keyword>
<reference evidence="4" key="1">
    <citation type="journal article" date="2017" name="J. Biotechnol.">
        <title>Complete genome sequence of Novosphingobium resinovorum SA1, a versatile xenobiotic-degrading bacterium capable of utilizing sulfanilic acid.</title>
        <authorList>
            <person name="Hegedus B."/>
            <person name="Kos P.B."/>
            <person name="Balint B."/>
            <person name="Maroti G."/>
            <person name="Gan H.M."/>
            <person name="Perei K."/>
            <person name="Rakhely G."/>
        </authorList>
    </citation>
    <scope>NUCLEOTIDE SEQUENCE [LARGE SCALE GENOMIC DNA]</scope>
    <source>
        <strain evidence="4">SA1</strain>
    </source>
</reference>
<keyword evidence="3" id="KW-0614">Plasmid</keyword>
<dbReference type="PANTHER" id="PTHR31009">
    <property type="entry name" value="S-ADENOSYL-L-METHIONINE:CARBOXYL METHYLTRANSFERASE FAMILY PROTEIN"/>
    <property type="match status" value="1"/>
</dbReference>
<evidence type="ECO:0008006" key="5">
    <source>
        <dbReference type="Google" id="ProtNLM"/>
    </source>
</evidence>
<sequence length="353" mass="38311">MNSATIAAMAGGGQYNRHSRLQLANLQSALPLWEHAAAAVGQDSAGLVTIADYGASQGRNSMGPMGRAIDLVRERDADRPVQVVHTDLPSNDFASLFTLLADDPASYLRGRGEVHPLAVGRSYFDAVLPAGSVDLGWSSNALHWMSHSPVEVDDHAWATFSACAQARSAVDAVLADDWLRFLRARSRELRPGGRVVCQFMGRGEEQQGFEWMADHFWQAILALRAAGQLTEAETRRMTAPSAGRSPEQIAAPFAAGLVPELALDHVSRFVSPDPFWDEYRETGDAARLGARWAAMMRAANGPNFAAALDSGLDPARDRDALLDALTQELAWRVAADPQRSVSWNVLVSIRKRG</sequence>
<protein>
    <recommendedName>
        <fullName evidence="5">SAM-dependent methyltransferase</fullName>
    </recommendedName>
</protein>
<dbReference type="GO" id="GO:0008168">
    <property type="term" value="F:methyltransferase activity"/>
    <property type="evidence" value="ECO:0007669"/>
    <property type="project" value="InterPro"/>
</dbReference>
<organism evidence="3 4">
    <name type="scientific">Novosphingobium resinovorum</name>
    <dbReference type="NCBI Taxonomy" id="158500"/>
    <lineage>
        <taxon>Bacteria</taxon>
        <taxon>Pseudomonadati</taxon>
        <taxon>Pseudomonadota</taxon>
        <taxon>Alphaproteobacteria</taxon>
        <taxon>Sphingomonadales</taxon>
        <taxon>Sphingomonadaceae</taxon>
        <taxon>Novosphingobium</taxon>
    </lineage>
</organism>
<gene>
    <name evidence="3" type="ORF">BES08_26445</name>
</gene>
<dbReference type="Gene3D" id="1.10.1200.270">
    <property type="entry name" value="Methyltransferase, alpha-helical capping domain"/>
    <property type="match status" value="1"/>
</dbReference>
<dbReference type="GO" id="GO:0046872">
    <property type="term" value="F:metal ion binding"/>
    <property type="evidence" value="ECO:0007669"/>
    <property type="project" value="UniProtKB-KW"/>
</dbReference>
<keyword evidence="2" id="KW-0460">Magnesium</keyword>
<dbReference type="AlphaFoldDB" id="A0A1D8AE57"/>
<dbReference type="InterPro" id="IPR042086">
    <property type="entry name" value="MeTrfase_capping"/>
</dbReference>
<dbReference type="Pfam" id="PF03492">
    <property type="entry name" value="Methyltransf_7"/>
    <property type="match status" value="1"/>
</dbReference>
<dbReference type="RefSeq" id="WP_069709800.1">
    <property type="nucleotide sequence ID" value="NZ_CP017077.1"/>
</dbReference>
<dbReference type="OrthoDB" id="465670at2"/>
<proteinExistence type="predicted"/>
<dbReference type="KEGG" id="nre:BES08_26445"/>
<geneLocation type="plasmid" evidence="3 4">
    <name>pSA2</name>
</geneLocation>